<proteinExistence type="predicted"/>
<keyword evidence="2" id="KW-1185">Reference proteome</keyword>
<name>A0A392R5Y6_9FABA</name>
<accession>A0A392R5Y6</accession>
<dbReference type="AlphaFoldDB" id="A0A392R5Y6"/>
<comment type="caution">
    <text evidence="1">The sequence shown here is derived from an EMBL/GenBank/DDBJ whole genome shotgun (WGS) entry which is preliminary data.</text>
</comment>
<feature type="non-terminal residue" evidence="1">
    <location>
        <position position="1"/>
    </location>
</feature>
<evidence type="ECO:0000313" key="1">
    <source>
        <dbReference type="EMBL" id="MCI32013.1"/>
    </source>
</evidence>
<sequence length="34" mass="3544">IVVSLVYGSDWDITAAALLVVCCCGSDWDITAAI</sequence>
<reference evidence="1 2" key="1">
    <citation type="journal article" date="2018" name="Front. Plant Sci.">
        <title>Red Clover (Trifolium pratense) and Zigzag Clover (T. medium) - A Picture of Genomic Similarities and Differences.</title>
        <authorList>
            <person name="Dluhosova J."/>
            <person name="Istvanek J."/>
            <person name="Nedelnik J."/>
            <person name="Repkova J."/>
        </authorList>
    </citation>
    <scope>NUCLEOTIDE SEQUENCE [LARGE SCALE GENOMIC DNA]</scope>
    <source>
        <strain evidence="2">cv. 10/8</strain>
        <tissue evidence="1">Leaf</tissue>
    </source>
</reference>
<evidence type="ECO:0000313" key="2">
    <source>
        <dbReference type="Proteomes" id="UP000265520"/>
    </source>
</evidence>
<protein>
    <submittedName>
        <fullName evidence="1">Uncharacterized protein</fullName>
    </submittedName>
</protein>
<organism evidence="1 2">
    <name type="scientific">Trifolium medium</name>
    <dbReference type="NCBI Taxonomy" id="97028"/>
    <lineage>
        <taxon>Eukaryota</taxon>
        <taxon>Viridiplantae</taxon>
        <taxon>Streptophyta</taxon>
        <taxon>Embryophyta</taxon>
        <taxon>Tracheophyta</taxon>
        <taxon>Spermatophyta</taxon>
        <taxon>Magnoliopsida</taxon>
        <taxon>eudicotyledons</taxon>
        <taxon>Gunneridae</taxon>
        <taxon>Pentapetalae</taxon>
        <taxon>rosids</taxon>
        <taxon>fabids</taxon>
        <taxon>Fabales</taxon>
        <taxon>Fabaceae</taxon>
        <taxon>Papilionoideae</taxon>
        <taxon>50 kb inversion clade</taxon>
        <taxon>NPAAA clade</taxon>
        <taxon>Hologalegina</taxon>
        <taxon>IRL clade</taxon>
        <taxon>Trifolieae</taxon>
        <taxon>Trifolium</taxon>
    </lineage>
</organism>
<dbReference type="Proteomes" id="UP000265520">
    <property type="component" value="Unassembled WGS sequence"/>
</dbReference>
<dbReference type="EMBL" id="LXQA010191978">
    <property type="protein sequence ID" value="MCI32013.1"/>
    <property type="molecule type" value="Genomic_DNA"/>
</dbReference>